<feature type="compositionally biased region" description="Low complexity" evidence="4">
    <location>
        <begin position="73"/>
        <end position="83"/>
    </location>
</feature>
<name>A0A0C2A419_9BACT</name>
<dbReference type="PANTHER" id="PTHR30290">
    <property type="entry name" value="PERIPLASMIC BINDING COMPONENT OF ABC TRANSPORTER"/>
    <property type="match status" value="1"/>
</dbReference>
<evidence type="ECO:0000256" key="1">
    <source>
        <dbReference type="ARBA" id="ARBA00005695"/>
    </source>
</evidence>
<organism evidence="6 7">
    <name type="scientific">Enhygromyxa salina</name>
    <dbReference type="NCBI Taxonomy" id="215803"/>
    <lineage>
        <taxon>Bacteria</taxon>
        <taxon>Pseudomonadati</taxon>
        <taxon>Myxococcota</taxon>
        <taxon>Polyangia</taxon>
        <taxon>Nannocystales</taxon>
        <taxon>Nannocystaceae</taxon>
        <taxon>Enhygromyxa</taxon>
    </lineage>
</organism>
<reference evidence="6 7" key="1">
    <citation type="submission" date="2014-12" db="EMBL/GenBank/DDBJ databases">
        <title>Genome assembly of Enhygromyxa salina DSM 15201.</title>
        <authorList>
            <person name="Sharma G."/>
            <person name="Subramanian S."/>
        </authorList>
    </citation>
    <scope>NUCLEOTIDE SEQUENCE [LARGE SCALE GENOMIC DNA]</scope>
    <source>
        <strain evidence="6 7">DSM 15201</strain>
    </source>
</reference>
<keyword evidence="3" id="KW-0732">Signal</keyword>
<comment type="caution">
    <text evidence="6">The sequence shown here is derived from an EMBL/GenBank/DDBJ whole genome shotgun (WGS) entry which is preliminary data.</text>
</comment>
<dbReference type="GO" id="GO:1904680">
    <property type="term" value="F:peptide transmembrane transporter activity"/>
    <property type="evidence" value="ECO:0007669"/>
    <property type="project" value="TreeGrafter"/>
</dbReference>
<dbReference type="Pfam" id="PF00496">
    <property type="entry name" value="SBP_bac_5"/>
    <property type="match status" value="1"/>
</dbReference>
<dbReference type="GO" id="GO:0043190">
    <property type="term" value="C:ATP-binding cassette (ABC) transporter complex"/>
    <property type="evidence" value="ECO:0007669"/>
    <property type="project" value="InterPro"/>
</dbReference>
<dbReference type="EMBL" id="JMCC02000014">
    <property type="protein sequence ID" value="KIG18138.1"/>
    <property type="molecule type" value="Genomic_DNA"/>
</dbReference>
<comment type="similarity">
    <text evidence="1">Belongs to the bacterial solute-binding protein 5 family.</text>
</comment>
<feature type="region of interest" description="Disordered" evidence="4">
    <location>
        <begin position="60"/>
        <end position="86"/>
    </location>
</feature>
<evidence type="ECO:0000313" key="6">
    <source>
        <dbReference type="EMBL" id="KIG18138.1"/>
    </source>
</evidence>
<evidence type="ECO:0000256" key="4">
    <source>
        <dbReference type="SAM" id="MobiDB-lite"/>
    </source>
</evidence>
<evidence type="ECO:0000256" key="2">
    <source>
        <dbReference type="ARBA" id="ARBA00022448"/>
    </source>
</evidence>
<dbReference type="GO" id="GO:0015833">
    <property type="term" value="P:peptide transport"/>
    <property type="evidence" value="ECO:0007669"/>
    <property type="project" value="TreeGrafter"/>
</dbReference>
<sequence>MCNTPQHASLDLRRRSEFSSLGVMRLGLGCARRGVRRPAEFGLRVALAAALAFTGACGAESGTNESRAGEPGAAGSAGLGRADGAADDPADTALTEAIAIALPQLPRRLDPHDDLEPWAMRIAEDLVFEGLVRRTGDRYPWAAPAIADQCEVDREYAVASITCHVPAGIRFHDGTELTMADVEYSLTYWLDRRRVWIRQRHGLTNFTSVEIVDGPRGSGERDPGRWVRIGLAKRDPLALEALAAIKIVPRELHRGREANFAQHPIGTGPMAITVLGQDRVVAERFADYHDPERRSVAPKIVFRAIADGAHALTALRRGEVHLLPELSPVHVPVELGKPGMSGRFAAWIVSPPQYDLLLWNVASGVQANAPLRGVMHDALPISAIAREVYGAPGLAAAAPIDLHDPTPIDLEALEDIKLGEPVRGGLLVMPSLDDDITALVGAAAGLDALEWPLEQGIRRRPGGSLRLSVTWDARSGRPAAIVARIAAAWESIGVVTPEATAGWNYVLVLLGKGEFKTALLHFGGHSDEDLYELFHSRGAINFSGVADEDLDRALSDYRGAPDRAARDLAKQRISERLAQLRVVSILHAPTHVMLASRRLTGIEFVDDIPRLDRLGLLAGDIEWGT</sequence>
<keyword evidence="2" id="KW-0813">Transport</keyword>
<evidence type="ECO:0000259" key="5">
    <source>
        <dbReference type="Pfam" id="PF00496"/>
    </source>
</evidence>
<dbReference type="AlphaFoldDB" id="A0A0C2A419"/>
<feature type="domain" description="Solute-binding protein family 5" evidence="5">
    <location>
        <begin position="161"/>
        <end position="525"/>
    </location>
</feature>
<protein>
    <submittedName>
        <fullName evidence="6">Oligopeptide ABC transporter, periplasmic oligopeptide-binding protein OppA</fullName>
    </submittedName>
</protein>
<evidence type="ECO:0000313" key="7">
    <source>
        <dbReference type="Proteomes" id="UP000031599"/>
    </source>
</evidence>
<dbReference type="RefSeq" id="WP_146658203.1">
    <property type="nucleotide sequence ID" value="NZ_JMCC02000014.1"/>
</dbReference>
<dbReference type="InterPro" id="IPR000914">
    <property type="entry name" value="SBP_5_dom"/>
</dbReference>
<dbReference type="PANTHER" id="PTHR30290:SF9">
    <property type="entry name" value="OLIGOPEPTIDE-BINDING PROTEIN APPA"/>
    <property type="match status" value="1"/>
</dbReference>
<evidence type="ECO:0000256" key="3">
    <source>
        <dbReference type="ARBA" id="ARBA00022729"/>
    </source>
</evidence>
<dbReference type="GO" id="GO:0030288">
    <property type="term" value="C:outer membrane-bounded periplasmic space"/>
    <property type="evidence" value="ECO:0007669"/>
    <property type="project" value="UniProtKB-ARBA"/>
</dbReference>
<dbReference type="PIRSF" id="PIRSF002741">
    <property type="entry name" value="MppA"/>
    <property type="match status" value="1"/>
</dbReference>
<gene>
    <name evidence="6" type="ORF">DB30_01642</name>
</gene>
<dbReference type="SUPFAM" id="SSF53850">
    <property type="entry name" value="Periplasmic binding protein-like II"/>
    <property type="match status" value="1"/>
</dbReference>
<dbReference type="Proteomes" id="UP000031599">
    <property type="component" value="Unassembled WGS sequence"/>
</dbReference>
<dbReference type="Gene3D" id="3.40.190.10">
    <property type="entry name" value="Periplasmic binding protein-like II"/>
    <property type="match status" value="1"/>
</dbReference>
<proteinExistence type="inferred from homology"/>
<dbReference type="InterPro" id="IPR030678">
    <property type="entry name" value="Peptide/Ni-bd"/>
</dbReference>
<accession>A0A0C2A419</accession>
<dbReference type="InterPro" id="IPR039424">
    <property type="entry name" value="SBP_5"/>
</dbReference>
<dbReference type="Gene3D" id="3.10.105.10">
    <property type="entry name" value="Dipeptide-binding Protein, Domain 3"/>
    <property type="match status" value="1"/>
</dbReference>